<dbReference type="Gene3D" id="3.90.550.10">
    <property type="entry name" value="Spore Coat Polysaccharide Biosynthesis Protein SpsA, Chain A"/>
    <property type="match status" value="1"/>
</dbReference>
<dbReference type="Proteomes" id="UP000717696">
    <property type="component" value="Unassembled WGS sequence"/>
</dbReference>
<reference evidence="1" key="1">
    <citation type="journal article" date="2021" name="Nat. Commun.">
        <title>Genetic determinants of endophytism in the Arabidopsis root mycobiome.</title>
        <authorList>
            <person name="Mesny F."/>
            <person name="Miyauchi S."/>
            <person name="Thiergart T."/>
            <person name="Pickel B."/>
            <person name="Atanasova L."/>
            <person name="Karlsson M."/>
            <person name="Huettel B."/>
            <person name="Barry K.W."/>
            <person name="Haridas S."/>
            <person name="Chen C."/>
            <person name="Bauer D."/>
            <person name="Andreopoulos W."/>
            <person name="Pangilinan J."/>
            <person name="LaButti K."/>
            <person name="Riley R."/>
            <person name="Lipzen A."/>
            <person name="Clum A."/>
            <person name="Drula E."/>
            <person name="Henrissat B."/>
            <person name="Kohler A."/>
            <person name="Grigoriev I.V."/>
            <person name="Martin F.M."/>
            <person name="Hacquard S."/>
        </authorList>
    </citation>
    <scope>NUCLEOTIDE SEQUENCE</scope>
    <source>
        <strain evidence="1">MPI-CAGE-AT-0021</strain>
    </source>
</reference>
<dbReference type="GO" id="GO:0016740">
    <property type="term" value="F:transferase activity"/>
    <property type="evidence" value="ECO:0007669"/>
    <property type="project" value="UniProtKB-KW"/>
</dbReference>
<organism evidence="1 2">
    <name type="scientific">Dactylonectria estremocensis</name>
    <dbReference type="NCBI Taxonomy" id="1079267"/>
    <lineage>
        <taxon>Eukaryota</taxon>
        <taxon>Fungi</taxon>
        <taxon>Dikarya</taxon>
        <taxon>Ascomycota</taxon>
        <taxon>Pezizomycotina</taxon>
        <taxon>Sordariomycetes</taxon>
        <taxon>Hypocreomycetidae</taxon>
        <taxon>Hypocreales</taxon>
        <taxon>Nectriaceae</taxon>
        <taxon>Dactylonectria</taxon>
    </lineage>
</organism>
<name>A0A9P9J9D9_9HYPO</name>
<accession>A0A9P9J9D9</accession>
<proteinExistence type="predicted"/>
<dbReference type="AlphaFoldDB" id="A0A9P9J9D9"/>
<protein>
    <submittedName>
        <fullName evidence="1">Nucleotide-diphospho-sugar transferase</fullName>
    </submittedName>
</protein>
<dbReference type="SUPFAM" id="SSF53448">
    <property type="entry name" value="Nucleotide-diphospho-sugar transferases"/>
    <property type="match status" value="1"/>
</dbReference>
<dbReference type="OrthoDB" id="2014201at2759"/>
<dbReference type="InterPro" id="IPR029044">
    <property type="entry name" value="Nucleotide-diphossugar_trans"/>
</dbReference>
<evidence type="ECO:0000313" key="2">
    <source>
        <dbReference type="Proteomes" id="UP000717696"/>
    </source>
</evidence>
<comment type="caution">
    <text evidence="1">The sequence shown here is derived from an EMBL/GenBank/DDBJ whole genome shotgun (WGS) entry which is preliminary data.</text>
</comment>
<gene>
    <name evidence="1" type="ORF">B0J13DRAFT_581493</name>
</gene>
<evidence type="ECO:0000313" key="1">
    <source>
        <dbReference type="EMBL" id="KAH7157262.1"/>
    </source>
</evidence>
<dbReference type="InterPro" id="IPR050587">
    <property type="entry name" value="GNT1/Glycosyltrans_8"/>
</dbReference>
<keyword evidence="1" id="KW-0808">Transferase</keyword>
<keyword evidence="2" id="KW-1185">Reference proteome</keyword>
<sequence length="334" mass="38898">MISKSHRWLTGLAFVTVVIVLFRSIDYDNFTSRATSQSTLPEVNWSRFAYTQYVTDSAYLCNSVMFFEALHRLSSRADRIMMYPSEMLQPEKESAGDLSNDARLLLKARDEYKVNLIPITVQSKPGEDQTWAQSFTKLLAFNQTQYSRVLSIDSDSMLFQDMDELFLIPPAPVAMPRAYWLYPDKEILSSQVMLIQPSKVEFSRIMDKIKSSGRDDYDMEIVNYLYGKSASIFPHRRYDMLTAEFRQDEHTRYLGSDSEPWDPVAVYNELKLIHFSDWPIPKPWIPTPKNLLEELQPKCINTTTANHDCAARDIWNSIYSDFRQKRKEVCDLQP</sequence>
<dbReference type="PANTHER" id="PTHR11183">
    <property type="entry name" value="GLYCOGENIN SUBFAMILY MEMBER"/>
    <property type="match status" value="1"/>
</dbReference>
<dbReference type="EMBL" id="JAGMUU010000003">
    <property type="protein sequence ID" value="KAH7157262.1"/>
    <property type="molecule type" value="Genomic_DNA"/>
</dbReference>